<keyword evidence="1" id="KW-1185">Reference proteome</keyword>
<evidence type="ECO:0000313" key="1">
    <source>
        <dbReference type="Proteomes" id="UP000887565"/>
    </source>
</evidence>
<proteinExistence type="predicted"/>
<sequence>MNRHNDVETKAAEKIDQNHLVQCMRREKFDGRVNAWRVSRRHKGKAVPRVRCSEIRIVWQLGCFVGQSWFDSWCGT</sequence>
<organism evidence="1 2">
    <name type="scientific">Romanomermis culicivorax</name>
    <name type="common">Nematode worm</name>
    <dbReference type="NCBI Taxonomy" id="13658"/>
    <lineage>
        <taxon>Eukaryota</taxon>
        <taxon>Metazoa</taxon>
        <taxon>Ecdysozoa</taxon>
        <taxon>Nematoda</taxon>
        <taxon>Enoplea</taxon>
        <taxon>Dorylaimia</taxon>
        <taxon>Mermithida</taxon>
        <taxon>Mermithoidea</taxon>
        <taxon>Mermithidae</taxon>
        <taxon>Romanomermis</taxon>
    </lineage>
</organism>
<name>A0A915HV10_ROMCU</name>
<dbReference type="WBParaSite" id="nRc.2.0.1.t05734-RA">
    <property type="protein sequence ID" value="nRc.2.0.1.t05734-RA"/>
    <property type="gene ID" value="nRc.2.0.1.g05734"/>
</dbReference>
<accession>A0A915HV10</accession>
<protein>
    <submittedName>
        <fullName evidence="2">Uncharacterized protein</fullName>
    </submittedName>
</protein>
<dbReference type="AlphaFoldDB" id="A0A915HV10"/>
<reference evidence="2" key="1">
    <citation type="submission" date="2022-11" db="UniProtKB">
        <authorList>
            <consortium name="WormBaseParasite"/>
        </authorList>
    </citation>
    <scope>IDENTIFICATION</scope>
</reference>
<evidence type="ECO:0000313" key="2">
    <source>
        <dbReference type="WBParaSite" id="nRc.2.0.1.t05734-RA"/>
    </source>
</evidence>
<dbReference type="Proteomes" id="UP000887565">
    <property type="component" value="Unplaced"/>
</dbReference>